<dbReference type="EMBL" id="KN880436">
    <property type="protein sequence ID" value="KIY73375.1"/>
    <property type="molecule type" value="Genomic_DNA"/>
</dbReference>
<feature type="transmembrane region" description="Helical" evidence="1">
    <location>
        <begin position="12"/>
        <end position="30"/>
    </location>
</feature>
<dbReference type="InterPro" id="IPR005303">
    <property type="entry name" value="MOCOS_middle"/>
</dbReference>
<organism evidence="3 4">
    <name type="scientific">Cylindrobasidium torrendii FP15055 ss-10</name>
    <dbReference type="NCBI Taxonomy" id="1314674"/>
    <lineage>
        <taxon>Eukaryota</taxon>
        <taxon>Fungi</taxon>
        <taxon>Dikarya</taxon>
        <taxon>Basidiomycota</taxon>
        <taxon>Agaricomycotina</taxon>
        <taxon>Agaricomycetes</taxon>
        <taxon>Agaricomycetidae</taxon>
        <taxon>Agaricales</taxon>
        <taxon>Marasmiineae</taxon>
        <taxon>Physalacriaceae</taxon>
        <taxon>Cylindrobasidium</taxon>
    </lineage>
</organism>
<proteinExistence type="predicted"/>
<dbReference type="InterPro" id="IPR005302">
    <property type="entry name" value="MoCF_Sase_C"/>
</dbReference>
<dbReference type="STRING" id="1314674.A0A0D7BSZ6"/>
<evidence type="ECO:0000313" key="4">
    <source>
        <dbReference type="Proteomes" id="UP000054007"/>
    </source>
</evidence>
<dbReference type="InterPro" id="IPR011037">
    <property type="entry name" value="Pyrv_Knase-like_insert_dom_sf"/>
</dbReference>
<dbReference type="Pfam" id="PF03473">
    <property type="entry name" value="MOSC"/>
    <property type="match status" value="1"/>
</dbReference>
<dbReference type="Proteomes" id="UP000054007">
    <property type="component" value="Unassembled WGS sequence"/>
</dbReference>
<dbReference type="OrthoDB" id="17255at2759"/>
<dbReference type="AlphaFoldDB" id="A0A0D7BSZ6"/>
<keyword evidence="1" id="KW-0472">Membrane</keyword>
<evidence type="ECO:0000313" key="3">
    <source>
        <dbReference type="EMBL" id="KIY73375.1"/>
    </source>
</evidence>
<accession>A0A0D7BSZ6</accession>
<evidence type="ECO:0000256" key="1">
    <source>
        <dbReference type="SAM" id="Phobius"/>
    </source>
</evidence>
<keyword evidence="1" id="KW-0812">Transmembrane</keyword>
<protein>
    <recommendedName>
        <fullName evidence="2">MOSC domain-containing protein</fullName>
    </recommendedName>
</protein>
<gene>
    <name evidence="3" type="ORF">CYLTODRAFT_417060</name>
</gene>
<dbReference type="Pfam" id="PF03476">
    <property type="entry name" value="MOSC_N"/>
    <property type="match status" value="1"/>
</dbReference>
<dbReference type="PANTHER" id="PTHR14237">
    <property type="entry name" value="MOLYBDOPTERIN COFACTOR SULFURASE MOSC"/>
    <property type="match status" value="1"/>
</dbReference>
<dbReference type="PROSITE" id="PS51340">
    <property type="entry name" value="MOSC"/>
    <property type="match status" value="1"/>
</dbReference>
<sequence length="403" mass="44352">MSSTLDAFVGSGKPFVAGLLGLLVAVILFFTRSFKETGNATPPLKATSISSETSSYVVPSTSRVATIDAAHLTLPGFGYDNVRISKLLIHPIKSCRGTSVRSARYTPEGLENDRLWCVVDPETRATITAREVPKMVLITPEVVVDEALPYGGVLRISFPEDSGCETFEVPLRPTTEQLDRWEPFENTLWGSEIDSRICEKCSPGPCSASEIMSLYFGKPVHLVVKSQTPRICSPTENFPELKASAVFQDGYPLLFITEESLEVIEAAIQSQIGKAGVEERWKKERLVVERFRPNVVLQGAGPFAEDLWEEINIGETSTERQDFILVSKCARCLLPNVNPDDGTRDKAVPYKPLLKIRVGVDAANKRKPCLGCNGIPLGCGELRVGDRVSVRRLVQDILPMNLK</sequence>
<dbReference type="GO" id="GO:0030151">
    <property type="term" value="F:molybdenum ion binding"/>
    <property type="evidence" value="ECO:0007669"/>
    <property type="project" value="InterPro"/>
</dbReference>
<evidence type="ECO:0000259" key="2">
    <source>
        <dbReference type="PROSITE" id="PS51340"/>
    </source>
</evidence>
<dbReference type="SUPFAM" id="SSF141673">
    <property type="entry name" value="MOSC N-terminal domain-like"/>
    <property type="match status" value="1"/>
</dbReference>
<keyword evidence="4" id="KW-1185">Reference proteome</keyword>
<dbReference type="SUPFAM" id="SSF50800">
    <property type="entry name" value="PK beta-barrel domain-like"/>
    <property type="match status" value="1"/>
</dbReference>
<dbReference type="GO" id="GO:0003824">
    <property type="term" value="F:catalytic activity"/>
    <property type="evidence" value="ECO:0007669"/>
    <property type="project" value="InterPro"/>
</dbReference>
<keyword evidence="1" id="KW-1133">Transmembrane helix</keyword>
<feature type="domain" description="MOSC" evidence="2">
    <location>
        <begin position="224"/>
        <end position="391"/>
    </location>
</feature>
<reference evidence="3 4" key="1">
    <citation type="journal article" date="2015" name="Fungal Genet. Biol.">
        <title>Evolution of novel wood decay mechanisms in Agaricales revealed by the genome sequences of Fistulina hepatica and Cylindrobasidium torrendii.</title>
        <authorList>
            <person name="Floudas D."/>
            <person name="Held B.W."/>
            <person name="Riley R."/>
            <person name="Nagy L.G."/>
            <person name="Koehler G."/>
            <person name="Ransdell A.S."/>
            <person name="Younus H."/>
            <person name="Chow J."/>
            <person name="Chiniquy J."/>
            <person name="Lipzen A."/>
            <person name="Tritt A."/>
            <person name="Sun H."/>
            <person name="Haridas S."/>
            <person name="LaButti K."/>
            <person name="Ohm R.A."/>
            <person name="Kues U."/>
            <person name="Blanchette R.A."/>
            <person name="Grigoriev I.V."/>
            <person name="Minto R.E."/>
            <person name="Hibbett D.S."/>
        </authorList>
    </citation>
    <scope>NUCLEOTIDE SEQUENCE [LARGE SCALE GENOMIC DNA]</scope>
    <source>
        <strain evidence="3 4">FP15055 ss-10</strain>
    </source>
</reference>
<dbReference type="PANTHER" id="PTHR14237:SF19">
    <property type="entry name" value="MITOCHONDRIAL AMIDOXIME REDUCING COMPONENT 1"/>
    <property type="match status" value="1"/>
</dbReference>
<dbReference type="GO" id="GO:0030170">
    <property type="term" value="F:pyridoxal phosphate binding"/>
    <property type="evidence" value="ECO:0007669"/>
    <property type="project" value="InterPro"/>
</dbReference>
<name>A0A0D7BSZ6_9AGAR</name>